<dbReference type="Pfam" id="PF02517">
    <property type="entry name" value="Rce1-like"/>
    <property type="match status" value="1"/>
</dbReference>
<accession>A0ABS4FT38</accession>
<dbReference type="EMBL" id="JAGGKG010000010">
    <property type="protein sequence ID" value="MBP1905749.1"/>
    <property type="molecule type" value="Genomic_DNA"/>
</dbReference>
<keyword evidence="1" id="KW-0812">Transmembrane</keyword>
<keyword evidence="1" id="KW-0472">Membrane</keyword>
<keyword evidence="4" id="KW-1185">Reference proteome</keyword>
<feature type="transmembrane region" description="Helical" evidence="1">
    <location>
        <begin position="185"/>
        <end position="204"/>
    </location>
</feature>
<dbReference type="RefSeq" id="WP_210089369.1">
    <property type="nucleotide sequence ID" value="NZ_JAGGKG010000010.1"/>
</dbReference>
<dbReference type="InterPro" id="IPR003675">
    <property type="entry name" value="Rce1/LyrA-like_dom"/>
</dbReference>
<dbReference type="GO" id="GO:0006508">
    <property type="term" value="P:proteolysis"/>
    <property type="evidence" value="ECO:0007669"/>
    <property type="project" value="UniProtKB-KW"/>
</dbReference>
<sequence>MLVSLVMSSMIQLILFTVIPLLYWSITKRKAVPVVPFHKWIGLYRPNFVSKRRLFICFITILVTYCIVGLAISIYLLHPKDLANSQFYGLGHAGLLAVFIYSFVQTSLSEEILFRGFLTRVFAAKWGFNIGNTVQAILFGGLHGVMLVNQAGFFSALIVVLITGGVGFSMGMMNERLAGGSIIPGWVLHGATNFISSVMLLYAWI</sequence>
<evidence type="ECO:0000313" key="3">
    <source>
        <dbReference type="EMBL" id="MBP1905749.1"/>
    </source>
</evidence>
<dbReference type="Proteomes" id="UP001519272">
    <property type="component" value="Unassembled WGS sequence"/>
</dbReference>
<evidence type="ECO:0000256" key="1">
    <source>
        <dbReference type="SAM" id="Phobius"/>
    </source>
</evidence>
<organism evidence="3 4">
    <name type="scientific">Paenibacillus turicensis</name>
    <dbReference type="NCBI Taxonomy" id="160487"/>
    <lineage>
        <taxon>Bacteria</taxon>
        <taxon>Bacillati</taxon>
        <taxon>Bacillota</taxon>
        <taxon>Bacilli</taxon>
        <taxon>Bacillales</taxon>
        <taxon>Paenibacillaceae</taxon>
        <taxon>Paenibacillus</taxon>
    </lineage>
</organism>
<name>A0ABS4FT38_9BACL</name>
<proteinExistence type="predicted"/>
<keyword evidence="3" id="KW-0378">Hydrolase</keyword>
<evidence type="ECO:0000259" key="2">
    <source>
        <dbReference type="Pfam" id="PF02517"/>
    </source>
</evidence>
<comment type="caution">
    <text evidence="3">The sequence shown here is derived from an EMBL/GenBank/DDBJ whole genome shotgun (WGS) entry which is preliminary data.</text>
</comment>
<feature type="transmembrane region" description="Helical" evidence="1">
    <location>
        <begin position="87"/>
        <end position="105"/>
    </location>
</feature>
<keyword evidence="3" id="KW-0645">Protease</keyword>
<gene>
    <name evidence="3" type="ORF">J2Z32_002397</name>
</gene>
<feature type="transmembrane region" description="Helical" evidence="1">
    <location>
        <begin position="126"/>
        <end position="146"/>
    </location>
</feature>
<dbReference type="GO" id="GO:0008233">
    <property type="term" value="F:peptidase activity"/>
    <property type="evidence" value="ECO:0007669"/>
    <property type="project" value="UniProtKB-KW"/>
</dbReference>
<feature type="transmembrane region" description="Helical" evidence="1">
    <location>
        <begin position="54"/>
        <end position="75"/>
    </location>
</feature>
<reference evidence="3 4" key="1">
    <citation type="submission" date="2021-03" db="EMBL/GenBank/DDBJ databases">
        <title>Genomic Encyclopedia of Type Strains, Phase IV (KMG-IV): sequencing the most valuable type-strain genomes for metagenomic binning, comparative biology and taxonomic classification.</title>
        <authorList>
            <person name="Goeker M."/>
        </authorList>
    </citation>
    <scope>NUCLEOTIDE SEQUENCE [LARGE SCALE GENOMIC DNA]</scope>
    <source>
        <strain evidence="3 4">DSM 14349</strain>
    </source>
</reference>
<protein>
    <submittedName>
        <fullName evidence="3">Membrane protease YdiL (CAAX protease family)</fullName>
    </submittedName>
</protein>
<keyword evidence="1" id="KW-1133">Transmembrane helix</keyword>
<feature type="transmembrane region" description="Helical" evidence="1">
    <location>
        <begin position="152"/>
        <end position="173"/>
    </location>
</feature>
<evidence type="ECO:0000313" key="4">
    <source>
        <dbReference type="Proteomes" id="UP001519272"/>
    </source>
</evidence>
<feature type="domain" description="CAAX prenyl protease 2/Lysostaphin resistance protein A-like" evidence="2">
    <location>
        <begin position="95"/>
        <end position="195"/>
    </location>
</feature>
<feature type="transmembrane region" description="Helical" evidence="1">
    <location>
        <begin position="6"/>
        <end position="24"/>
    </location>
</feature>